<evidence type="ECO:0000313" key="1">
    <source>
        <dbReference type="EMBL" id="CAF4182011.1"/>
    </source>
</evidence>
<sequence length="80" mass="9249">FQLIIKNITGELRLEFNTLLELLYIKLNRNEIEHDSIKNFLRYNANGNSSFNSYLNSMGTDVDKYGRVPAGIYCKSQTID</sequence>
<protein>
    <submittedName>
        <fullName evidence="1">Uncharacterized protein</fullName>
    </submittedName>
</protein>
<dbReference type="EMBL" id="CAJOAZ010008308">
    <property type="protein sequence ID" value="CAF4182011.1"/>
    <property type="molecule type" value="Genomic_DNA"/>
</dbReference>
<dbReference type="Proteomes" id="UP000663844">
    <property type="component" value="Unassembled WGS sequence"/>
</dbReference>
<organism evidence="1 2">
    <name type="scientific">Adineta steineri</name>
    <dbReference type="NCBI Taxonomy" id="433720"/>
    <lineage>
        <taxon>Eukaryota</taxon>
        <taxon>Metazoa</taxon>
        <taxon>Spiralia</taxon>
        <taxon>Gnathifera</taxon>
        <taxon>Rotifera</taxon>
        <taxon>Eurotatoria</taxon>
        <taxon>Bdelloidea</taxon>
        <taxon>Adinetida</taxon>
        <taxon>Adinetidae</taxon>
        <taxon>Adineta</taxon>
    </lineage>
</organism>
<name>A0A820ADM1_9BILA</name>
<gene>
    <name evidence="1" type="ORF">OXD698_LOCUS39786</name>
</gene>
<accession>A0A820ADM1</accession>
<proteinExistence type="predicted"/>
<dbReference type="AlphaFoldDB" id="A0A820ADM1"/>
<feature type="non-terminal residue" evidence="1">
    <location>
        <position position="1"/>
    </location>
</feature>
<evidence type="ECO:0000313" key="2">
    <source>
        <dbReference type="Proteomes" id="UP000663844"/>
    </source>
</evidence>
<comment type="caution">
    <text evidence="1">The sequence shown here is derived from an EMBL/GenBank/DDBJ whole genome shotgun (WGS) entry which is preliminary data.</text>
</comment>
<reference evidence="1" key="1">
    <citation type="submission" date="2021-02" db="EMBL/GenBank/DDBJ databases">
        <authorList>
            <person name="Nowell W R."/>
        </authorList>
    </citation>
    <scope>NUCLEOTIDE SEQUENCE</scope>
</reference>